<evidence type="ECO:0000256" key="4">
    <source>
        <dbReference type="ARBA" id="ARBA00022692"/>
    </source>
</evidence>
<gene>
    <name evidence="9" type="ORF">GCM10010255_77650</name>
</gene>
<evidence type="ECO:0000313" key="9">
    <source>
        <dbReference type="EMBL" id="GAA2424511.1"/>
    </source>
</evidence>
<keyword evidence="3" id="KW-1003">Cell membrane</keyword>
<dbReference type="SUPFAM" id="SSF103473">
    <property type="entry name" value="MFS general substrate transporter"/>
    <property type="match status" value="1"/>
</dbReference>
<proteinExistence type="predicted"/>
<dbReference type="PANTHER" id="PTHR23517:SF2">
    <property type="entry name" value="MULTIDRUG RESISTANCE PROTEIN MDTH"/>
    <property type="match status" value="1"/>
</dbReference>
<comment type="subcellular location">
    <subcellularLocation>
        <location evidence="1">Cell membrane</location>
        <topology evidence="1">Multi-pass membrane protein</topology>
    </subcellularLocation>
</comment>
<reference evidence="9 10" key="1">
    <citation type="journal article" date="2019" name="Int. J. Syst. Evol. Microbiol.">
        <title>The Global Catalogue of Microorganisms (GCM) 10K type strain sequencing project: providing services to taxonomists for standard genome sequencing and annotation.</title>
        <authorList>
            <consortium name="The Broad Institute Genomics Platform"/>
            <consortium name="The Broad Institute Genome Sequencing Center for Infectious Disease"/>
            <person name="Wu L."/>
            <person name="Ma J."/>
        </authorList>
    </citation>
    <scope>NUCLEOTIDE SEQUENCE [LARGE SCALE GENOMIC DNA]</scope>
    <source>
        <strain evidence="9 10">JCM 4358</strain>
    </source>
</reference>
<feature type="transmembrane region" description="Helical" evidence="7">
    <location>
        <begin position="148"/>
        <end position="168"/>
    </location>
</feature>
<dbReference type="Proteomes" id="UP001499986">
    <property type="component" value="Unassembled WGS sequence"/>
</dbReference>
<dbReference type="PROSITE" id="PS50850">
    <property type="entry name" value="MFS"/>
    <property type="match status" value="1"/>
</dbReference>
<accession>A0ABN3J8F5</accession>
<evidence type="ECO:0000256" key="6">
    <source>
        <dbReference type="ARBA" id="ARBA00023136"/>
    </source>
</evidence>
<keyword evidence="2" id="KW-0813">Transport</keyword>
<dbReference type="EMBL" id="BAAASE010000015">
    <property type="protein sequence ID" value="GAA2424511.1"/>
    <property type="molecule type" value="Genomic_DNA"/>
</dbReference>
<evidence type="ECO:0000256" key="2">
    <source>
        <dbReference type="ARBA" id="ARBA00022448"/>
    </source>
</evidence>
<feature type="transmembrane region" description="Helical" evidence="7">
    <location>
        <begin position="309"/>
        <end position="332"/>
    </location>
</feature>
<feature type="transmembrane region" description="Helical" evidence="7">
    <location>
        <begin position="87"/>
        <end position="104"/>
    </location>
</feature>
<feature type="transmembrane region" description="Helical" evidence="7">
    <location>
        <begin position="284"/>
        <end position="303"/>
    </location>
</feature>
<feature type="transmembrane region" description="Helical" evidence="7">
    <location>
        <begin position="21"/>
        <end position="42"/>
    </location>
</feature>
<keyword evidence="6 7" id="KW-0472">Membrane</keyword>
<dbReference type="RefSeq" id="WP_086841297.1">
    <property type="nucleotide sequence ID" value="NZ_BAAASE010000015.1"/>
</dbReference>
<feature type="transmembrane region" description="Helical" evidence="7">
    <location>
        <begin position="174"/>
        <end position="191"/>
    </location>
</feature>
<evidence type="ECO:0000256" key="1">
    <source>
        <dbReference type="ARBA" id="ARBA00004651"/>
    </source>
</evidence>
<evidence type="ECO:0000256" key="7">
    <source>
        <dbReference type="SAM" id="Phobius"/>
    </source>
</evidence>
<sequence>MLSARSIQASSARALCGLPEAFWWLWGSTLINRLGTFVVPFLTLYLTTSQGRSVGFAGLTAAVVGMGGMAGSVAGGSAADHVGRRRVLLVSHAATATATVALGLSTSDEALVGSAFLIGFFAATSRPATSALINDILAERDRVRAFSLNHWAMNLGFAVSVIFAGVAAEVGYRLLFLADAGATALCALILYRKVPEPARTSREATAGRGEGFRSLLADKPFLLCAALFAVISAVLQQMTVTLPVAMSEIGLSPATCGVLIALNGLLICLFQVPAGPLLSRFPPLVMLALGAALIGLGFGVTAWAASAAFLALTVTVWTAGEIISGPISMELTARFAGKASQGRYQGVTALAWALGGTFAAAAGGYTYDRFGSDTLWLGCGLAGTMTAIGFLLLRVQHGGDDE</sequence>
<keyword evidence="5 7" id="KW-1133">Transmembrane helix</keyword>
<evidence type="ECO:0000259" key="8">
    <source>
        <dbReference type="PROSITE" id="PS50850"/>
    </source>
</evidence>
<evidence type="ECO:0000256" key="3">
    <source>
        <dbReference type="ARBA" id="ARBA00022475"/>
    </source>
</evidence>
<feature type="transmembrane region" description="Helical" evidence="7">
    <location>
        <begin position="251"/>
        <end position="272"/>
    </location>
</feature>
<feature type="transmembrane region" description="Helical" evidence="7">
    <location>
        <begin position="344"/>
        <end position="363"/>
    </location>
</feature>
<dbReference type="InterPro" id="IPR036259">
    <property type="entry name" value="MFS_trans_sf"/>
</dbReference>
<protein>
    <submittedName>
        <fullName evidence="9">MFS transporter</fullName>
    </submittedName>
</protein>
<comment type="caution">
    <text evidence="9">The sequence shown here is derived from an EMBL/GenBank/DDBJ whole genome shotgun (WGS) entry which is preliminary data.</text>
</comment>
<evidence type="ECO:0000313" key="10">
    <source>
        <dbReference type="Proteomes" id="UP001499986"/>
    </source>
</evidence>
<feature type="transmembrane region" description="Helical" evidence="7">
    <location>
        <begin position="110"/>
        <end position="128"/>
    </location>
</feature>
<dbReference type="InterPro" id="IPR050171">
    <property type="entry name" value="MFS_Transporters"/>
</dbReference>
<dbReference type="InterPro" id="IPR020846">
    <property type="entry name" value="MFS_dom"/>
</dbReference>
<feature type="transmembrane region" description="Helical" evidence="7">
    <location>
        <begin position="375"/>
        <end position="393"/>
    </location>
</feature>
<feature type="domain" description="Major facilitator superfamily (MFS) profile" evidence="8">
    <location>
        <begin position="1"/>
        <end position="397"/>
    </location>
</feature>
<feature type="transmembrane region" description="Helical" evidence="7">
    <location>
        <begin position="54"/>
        <end position="75"/>
    </location>
</feature>
<dbReference type="Gene3D" id="1.20.1250.20">
    <property type="entry name" value="MFS general substrate transporter like domains"/>
    <property type="match status" value="1"/>
</dbReference>
<name>A0ABN3J8F5_9ACTN</name>
<keyword evidence="4 7" id="KW-0812">Transmembrane</keyword>
<feature type="transmembrane region" description="Helical" evidence="7">
    <location>
        <begin position="221"/>
        <end position="239"/>
    </location>
</feature>
<organism evidence="9 10">
    <name type="scientific">Streptomyces coeruleofuscus</name>
    <dbReference type="NCBI Taxonomy" id="66879"/>
    <lineage>
        <taxon>Bacteria</taxon>
        <taxon>Bacillati</taxon>
        <taxon>Actinomycetota</taxon>
        <taxon>Actinomycetes</taxon>
        <taxon>Kitasatosporales</taxon>
        <taxon>Streptomycetaceae</taxon>
        <taxon>Streptomyces</taxon>
    </lineage>
</organism>
<dbReference type="CDD" id="cd17329">
    <property type="entry name" value="MFS_MdtH_MDR_like"/>
    <property type="match status" value="1"/>
</dbReference>
<dbReference type="PANTHER" id="PTHR23517">
    <property type="entry name" value="RESISTANCE PROTEIN MDTM, PUTATIVE-RELATED-RELATED"/>
    <property type="match status" value="1"/>
</dbReference>
<dbReference type="Pfam" id="PF07690">
    <property type="entry name" value="MFS_1"/>
    <property type="match status" value="1"/>
</dbReference>
<keyword evidence="10" id="KW-1185">Reference proteome</keyword>
<dbReference type="InterPro" id="IPR011701">
    <property type="entry name" value="MFS"/>
</dbReference>
<evidence type="ECO:0000256" key="5">
    <source>
        <dbReference type="ARBA" id="ARBA00022989"/>
    </source>
</evidence>